<reference evidence="1 2" key="1">
    <citation type="journal article" date="2015" name="Stand. Genomic Sci.">
        <title>Complete genome sequence of and proposal of Thermofilum uzonense sp. nov. a novel hyperthermophilic crenarchaeon and emended description of the genus Thermofilum.</title>
        <authorList>
            <person name="Toshchakov S.V."/>
            <person name="Korzhenkov A.A."/>
            <person name="Samarov N.I."/>
            <person name="Mazunin I.O."/>
            <person name="Mozhey O.I."/>
            <person name="Shmyr I.S."/>
            <person name="Derbikova K.S."/>
            <person name="Taranov E.A."/>
            <person name="Dominova I.N."/>
            <person name="Bonch-Osmolovskaya E.A."/>
            <person name="Patrushev M.V."/>
            <person name="Podosokorskaya O.A."/>
            <person name="Kublanov I.V."/>
        </authorList>
    </citation>
    <scope>NUCLEOTIDE SEQUENCE [LARGE SCALE GENOMIC DNA]</scope>
    <source>
        <strain evidence="1 2">1807-2</strain>
    </source>
</reference>
<dbReference type="RefSeq" id="WP_052883477.1">
    <property type="nucleotide sequence ID" value="NZ_CP009961.1"/>
</dbReference>
<sequence>MEGRMSYSTLKSIISHYLLNVFSELSQQEADFMSDVAAQDFINYISVMNDFLHDSDFSIKALNYISRLADQNPLEIDKILRDWIEVWVLKWKQRVKLVMGDDEANNKAYQELEDKVSPLLSTLGGDLITFRKFAIGSLISSGEVCFTNLMADMIIKEVLFKVASSQNSEEVLRFVKSNPIFIVNEIIKKVKELSRFKGNLVVVRINPAFFQEMQGEAIEWW</sequence>
<protein>
    <submittedName>
        <fullName evidence="1">Uncharacterized protein</fullName>
    </submittedName>
</protein>
<dbReference type="EMBL" id="CP009961">
    <property type="protein sequence ID" value="AKG38142.1"/>
    <property type="molecule type" value="Genomic_DNA"/>
</dbReference>
<keyword evidence="2" id="KW-1185">Reference proteome</keyword>
<dbReference type="Proteomes" id="UP000067434">
    <property type="component" value="Chromosome"/>
</dbReference>
<dbReference type="PATRIC" id="fig|1550241.5.peg.190"/>
<dbReference type="KEGG" id="thf:MA03_00940"/>
<dbReference type="GeneID" id="25400753"/>
<dbReference type="STRING" id="1550241.MA03_00940"/>
<proteinExistence type="predicted"/>
<name>A0A0F7FGB8_9CREN</name>
<dbReference type="OrthoDB" id="31276at2157"/>
<dbReference type="AlphaFoldDB" id="A0A0F7FGB8"/>
<accession>A0A0F7FGB8</accession>
<gene>
    <name evidence="1" type="ORF">MA03_00940</name>
</gene>
<organism evidence="1 2">
    <name type="scientific">Infirmifilum uzonense</name>
    <dbReference type="NCBI Taxonomy" id="1550241"/>
    <lineage>
        <taxon>Archaea</taxon>
        <taxon>Thermoproteota</taxon>
        <taxon>Thermoprotei</taxon>
        <taxon>Thermofilales</taxon>
        <taxon>Thermofilaceae</taxon>
        <taxon>Infirmifilum</taxon>
    </lineage>
</organism>
<evidence type="ECO:0000313" key="2">
    <source>
        <dbReference type="Proteomes" id="UP000067434"/>
    </source>
</evidence>
<dbReference type="HOGENOM" id="CLU_111004_0_0_2"/>
<evidence type="ECO:0000313" key="1">
    <source>
        <dbReference type="EMBL" id="AKG38142.1"/>
    </source>
</evidence>